<sequence>MVAPINRRSSCRSGFAKYVVSGCSLFRGLVVDCGGLSGDCSRGWSERKSLLKEQVSEVKSFGEFTRIEGSGVLVETDLPSTGNSRSLCFHLSYVLGGPESVRWRLCCDSLPIVVYGGFYLGVKWTSKSVFKPYLKVVWIVKRSFLSDCEAILLVRL</sequence>
<dbReference type="EMBL" id="HG994360">
    <property type="protein sequence ID" value="CAF2085529.1"/>
    <property type="molecule type" value="Genomic_DNA"/>
</dbReference>
<evidence type="ECO:0000313" key="1">
    <source>
        <dbReference type="EMBL" id="CAF2085529.1"/>
    </source>
</evidence>
<dbReference type="Proteomes" id="UP001295469">
    <property type="component" value="Chromosome A06"/>
</dbReference>
<name>A0A816SN02_BRANA</name>
<dbReference type="AlphaFoldDB" id="A0A816SN02"/>
<reference evidence="1" key="1">
    <citation type="submission" date="2021-01" db="EMBL/GenBank/DDBJ databases">
        <authorList>
            <consortium name="Genoscope - CEA"/>
            <person name="William W."/>
        </authorList>
    </citation>
    <scope>NUCLEOTIDE SEQUENCE</scope>
</reference>
<organism evidence="1">
    <name type="scientific">Brassica napus</name>
    <name type="common">Rape</name>
    <dbReference type="NCBI Taxonomy" id="3708"/>
    <lineage>
        <taxon>Eukaryota</taxon>
        <taxon>Viridiplantae</taxon>
        <taxon>Streptophyta</taxon>
        <taxon>Embryophyta</taxon>
        <taxon>Tracheophyta</taxon>
        <taxon>Spermatophyta</taxon>
        <taxon>Magnoliopsida</taxon>
        <taxon>eudicotyledons</taxon>
        <taxon>Gunneridae</taxon>
        <taxon>Pentapetalae</taxon>
        <taxon>rosids</taxon>
        <taxon>malvids</taxon>
        <taxon>Brassicales</taxon>
        <taxon>Brassicaceae</taxon>
        <taxon>Brassiceae</taxon>
        <taxon>Brassica</taxon>
    </lineage>
</organism>
<gene>
    <name evidence="1" type="ORF">DARMORV10_A06P20730.1</name>
</gene>
<proteinExistence type="predicted"/>
<protein>
    <submittedName>
        <fullName evidence="1">(rape) hypothetical protein</fullName>
    </submittedName>
</protein>
<accession>A0A816SN02</accession>